<name>A0AAN8CS77_9TELE</name>
<sequence length="76" mass="8396">MYHRFSSLLPGQQFEERSVIRARCMMGATLSIVSVMVMVYRKASAHLALCIMVGVSLISPSCPEQQADLSSLYLSV</sequence>
<protein>
    <submittedName>
        <fullName evidence="1">Uncharacterized protein</fullName>
    </submittedName>
</protein>
<evidence type="ECO:0000313" key="2">
    <source>
        <dbReference type="Proteomes" id="UP001335648"/>
    </source>
</evidence>
<accession>A0AAN8CS77</accession>
<keyword evidence="2" id="KW-1185">Reference proteome</keyword>
<gene>
    <name evidence="1" type="ORF">CesoFtcFv8_005434</name>
</gene>
<proteinExistence type="predicted"/>
<dbReference type="Proteomes" id="UP001335648">
    <property type="component" value="Unassembled WGS sequence"/>
</dbReference>
<dbReference type="AlphaFoldDB" id="A0AAN8CS77"/>
<organism evidence="1 2">
    <name type="scientific">Champsocephalus esox</name>
    <name type="common">pike icefish</name>
    <dbReference type="NCBI Taxonomy" id="159716"/>
    <lineage>
        <taxon>Eukaryota</taxon>
        <taxon>Metazoa</taxon>
        <taxon>Chordata</taxon>
        <taxon>Craniata</taxon>
        <taxon>Vertebrata</taxon>
        <taxon>Euteleostomi</taxon>
        <taxon>Actinopterygii</taxon>
        <taxon>Neopterygii</taxon>
        <taxon>Teleostei</taxon>
        <taxon>Neoteleostei</taxon>
        <taxon>Acanthomorphata</taxon>
        <taxon>Eupercaria</taxon>
        <taxon>Perciformes</taxon>
        <taxon>Notothenioidei</taxon>
        <taxon>Channichthyidae</taxon>
        <taxon>Champsocephalus</taxon>
    </lineage>
</organism>
<evidence type="ECO:0000313" key="1">
    <source>
        <dbReference type="EMBL" id="KAK5907605.1"/>
    </source>
</evidence>
<dbReference type="EMBL" id="JAULUE010002049">
    <property type="protein sequence ID" value="KAK5907605.1"/>
    <property type="molecule type" value="Genomic_DNA"/>
</dbReference>
<reference evidence="1 2" key="1">
    <citation type="journal article" date="2023" name="Mol. Biol. Evol.">
        <title>Genomics of Secondarily Temperate Adaptation in the Only Non-Antarctic Icefish.</title>
        <authorList>
            <person name="Rivera-Colon A.G."/>
            <person name="Rayamajhi N."/>
            <person name="Minhas B.F."/>
            <person name="Madrigal G."/>
            <person name="Bilyk K.T."/>
            <person name="Yoon V."/>
            <person name="Hune M."/>
            <person name="Gregory S."/>
            <person name="Cheng C.H.C."/>
            <person name="Catchen J.M."/>
        </authorList>
    </citation>
    <scope>NUCLEOTIDE SEQUENCE [LARGE SCALE GENOMIC DNA]</scope>
    <source>
        <strain evidence="1">JC2023a</strain>
    </source>
</reference>
<comment type="caution">
    <text evidence="1">The sequence shown here is derived from an EMBL/GenBank/DDBJ whole genome shotgun (WGS) entry which is preliminary data.</text>
</comment>